<protein>
    <recommendedName>
        <fullName evidence="4">DUF4806 domain-containing protein</fullName>
    </recommendedName>
</protein>
<dbReference type="OrthoDB" id="10015795at2759"/>
<dbReference type="Proteomes" id="UP001153636">
    <property type="component" value="Chromosome 6"/>
</dbReference>
<evidence type="ECO:0000313" key="3">
    <source>
        <dbReference type="Proteomes" id="UP001153636"/>
    </source>
</evidence>
<sequence length="689" mass="78623">MASRKRKCILDLSKRHLRRLIQTNKQIEGSLELHDTGSCSSVDINEINSNSNEYNYPSYYPNAEDMGLPSELPKSVNEDHNSFLEDVASEAPQVDHNDIVSHSEDDLLVESKRKVDNNFPSLNLQLSNWATKHKIKRGAISDLLKILLKRDSEANIPKDSRTLLKTPRTTDIKTIPPGQYFHFNLTLTLLNAIEADIKEYQFKEISIKIGIDGLPISDSNTSQLWPILGCIYPTSRVFIIGVYHGYSKPADSNEFLQAFVEDISVLIQEGLTYNEVKFNISIYCLIADAPAKSFITKAKGHTGYFSCTKCEQEGTFIQGRMSFPLTNSKKRTKESFIMQENAEYHLAMSKSWCVVEFSDGIQIVPHLWITGDKCYWPTYNGTNAQILFNKAVLEYLTPENDWPLYAMKILGIYESYEQAAPKLKKAELQSDINSSEKDESSLKKSRRVRKRIVYSSEEDSIQSEVEIEGINPFPSPPKKKTNLRRTSSETQLFDHSHSSFKKTPLNSWTFTPSETHSRSPLRTISNKSFNTSEIYLLEENAQENKITEYNDENHSQIIIYNTSTPKCKQEKCSCCNLCKVSRNKTATDITEIKNQLKLVLQILRESRPDIQENPDTDDNTFKEKLPMKTSADVDFWEQLLNSVDERKKMVKYLAKIGGHDINTIVKHILKALFTDSVASRKKIQVAKAI</sequence>
<feature type="region of interest" description="Disordered" evidence="1">
    <location>
        <begin position="468"/>
        <end position="498"/>
    </location>
</feature>
<reference evidence="2" key="1">
    <citation type="submission" date="2022-01" db="EMBL/GenBank/DDBJ databases">
        <authorList>
            <person name="King R."/>
        </authorList>
    </citation>
    <scope>NUCLEOTIDE SEQUENCE</scope>
</reference>
<organism evidence="2 3">
    <name type="scientific">Psylliodes chrysocephalus</name>
    <dbReference type="NCBI Taxonomy" id="3402493"/>
    <lineage>
        <taxon>Eukaryota</taxon>
        <taxon>Metazoa</taxon>
        <taxon>Ecdysozoa</taxon>
        <taxon>Arthropoda</taxon>
        <taxon>Hexapoda</taxon>
        <taxon>Insecta</taxon>
        <taxon>Pterygota</taxon>
        <taxon>Neoptera</taxon>
        <taxon>Endopterygota</taxon>
        <taxon>Coleoptera</taxon>
        <taxon>Polyphaga</taxon>
        <taxon>Cucujiformia</taxon>
        <taxon>Chrysomeloidea</taxon>
        <taxon>Chrysomelidae</taxon>
        <taxon>Galerucinae</taxon>
        <taxon>Alticini</taxon>
        <taxon>Psylliodes</taxon>
    </lineage>
</organism>
<dbReference type="AlphaFoldDB" id="A0A9P0D3T8"/>
<accession>A0A9P0D3T8</accession>
<evidence type="ECO:0000313" key="2">
    <source>
        <dbReference type="EMBL" id="CAH1111518.1"/>
    </source>
</evidence>
<name>A0A9P0D3T8_9CUCU</name>
<keyword evidence="3" id="KW-1185">Reference proteome</keyword>
<dbReference type="PANTHER" id="PTHR33053">
    <property type="entry name" value="PROTEIN, PUTATIVE-RELATED"/>
    <property type="match status" value="1"/>
</dbReference>
<evidence type="ECO:0000256" key="1">
    <source>
        <dbReference type="SAM" id="MobiDB-lite"/>
    </source>
</evidence>
<dbReference type="PANTHER" id="PTHR33053:SF24">
    <property type="entry name" value="TRANSPOSASE DOMAIN-CONTAINING PROTEIN"/>
    <property type="match status" value="1"/>
</dbReference>
<dbReference type="EMBL" id="OV651818">
    <property type="protein sequence ID" value="CAH1111518.1"/>
    <property type="molecule type" value="Genomic_DNA"/>
</dbReference>
<evidence type="ECO:0008006" key="4">
    <source>
        <dbReference type="Google" id="ProtNLM"/>
    </source>
</evidence>
<proteinExistence type="predicted"/>
<gene>
    <name evidence="2" type="ORF">PSYICH_LOCUS12829</name>
</gene>